<proteinExistence type="predicted"/>
<reference evidence="2" key="1">
    <citation type="submission" date="2022-11" db="UniProtKB">
        <authorList>
            <consortium name="WormBaseParasite"/>
        </authorList>
    </citation>
    <scope>IDENTIFICATION</scope>
</reference>
<accession>A0A914QA13</accession>
<dbReference type="Proteomes" id="UP000887578">
    <property type="component" value="Unplaced"/>
</dbReference>
<protein>
    <submittedName>
        <fullName evidence="2">Uncharacterized protein</fullName>
    </submittedName>
</protein>
<evidence type="ECO:0000313" key="1">
    <source>
        <dbReference type="Proteomes" id="UP000887578"/>
    </source>
</evidence>
<organism evidence="1 2">
    <name type="scientific">Panagrolaimus davidi</name>
    <dbReference type="NCBI Taxonomy" id="227884"/>
    <lineage>
        <taxon>Eukaryota</taxon>
        <taxon>Metazoa</taxon>
        <taxon>Ecdysozoa</taxon>
        <taxon>Nematoda</taxon>
        <taxon>Chromadorea</taxon>
        <taxon>Rhabditida</taxon>
        <taxon>Tylenchina</taxon>
        <taxon>Panagrolaimomorpha</taxon>
        <taxon>Panagrolaimoidea</taxon>
        <taxon>Panagrolaimidae</taxon>
        <taxon>Panagrolaimus</taxon>
    </lineage>
</organism>
<evidence type="ECO:0000313" key="2">
    <source>
        <dbReference type="WBParaSite" id="PDA_v2.g27999.t1"/>
    </source>
</evidence>
<dbReference type="WBParaSite" id="PDA_v2.g27999.t1">
    <property type="protein sequence ID" value="PDA_v2.g27999.t1"/>
    <property type="gene ID" value="PDA_v2.g27999"/>
</dbReference>
<name>A0A914QA13_9BILA</name>
<sequence>MEFSNLQCTSSILSRQNKRKAKEEENIEPKRNRLGEKTKNVWQLNSRSKFISSCSPQSFSFSDSIIFYISKNPTTTKLYQKVIQTCKYFFIKNPIIVSPDYPYSLDLDKSCIGKTRFDFSQLICKYWITKNFNFTSILPRLYKCDARKVIISDQVISFNDLSMFTKTAENIAFYTVTVKETDGSIVTFEKIFKAFINAKEFVL</sequence>
<dbReference type="AlphaFoldDB" id="A0A914QA13"/>
<keyword evidence="1" id="KW-1185">Reference proteome</keyword>